<dbReference type="HOGENOM" id="CLU_2997465_0_0_1"/>
<dbReference type="VEuPathDB" id="FungiDB:PLEOSDRAFT_1090148"/>
<gene>
    <name evidence="1" type="ORF">PLEOSDRAFT_1090148</name>
</gene>
<dbReference type="Proteomes" id="UP000027073">
    <property type="component" value="Unassembled WGS sequence"/>
</dbReference>
<sequence>MLVQDTFSRMSLHHDVPFNRQYILRTVGRVVSQTYLCSKRLILLRVYGLLLGATSRQ</sequence>
<evidence type="ECO:0000313" key="2">
    <source>
        <dbReference type="Proteomes" id="UP000027073"/>
    </source>
</evidence>
<proteinExistence type="predicted"/>
<dbReference type="EMBL" id="KL198010">
    <property type="protein sequence ID" value="KDQ25795.1"/>
    <property type="molecule type" value="Genomic_DNA"/>
</dbReference>
<organism evidence="1 2">
    <name type="scientific">Pleurotus ostreatus (strain PC15)</name>
    <name type="common">Oyster mushroom</name>
    <dbReference type="NCBI Taxonomy" id="1137138"/>
    <lineage>
        <taxon>Eukaryota</taxon>
        <taxon>Fungi</taxon>
        <taxon>Dikarya</taxon>
        <taxon>Basidiomycota</taxon>
        <taxon>Agaricomycotina</taxon>
        <taxon>Agaricomycetes</taxon>
        <taxon>Agaricomycetidae</taxon>
        <taxon>Agaricales</taxon>
        <taxon>Pleurotineae</taxon>
        <taxon>Pleurotaceae</taxon>
        <taxon>Pleurotus</taxon>
    </lineage>
</organism>
<reference evidence="2" key="1">
    <citation type="journal article" date="2014" name="Proc. Natl. Acad. Sci. U.S.A.">
        <title>Extensive sampling of basidiomycete genomes demonstrates inadequacy of the white-rot/brown-rot paradigm for wood decay fungi.</title>
        <authorList>
            <person name="Riley R."/>
            <person name="Salamov A.A."/>
            <person name="Brown D.W."/>
            <person name="Nagy L.G."/>
            <person name="Floudas D."/>
            <person name="Held B.W."/>
            <person name="Levasseur A."/>
            <person name="Lombard V."/>
            <person name="Morin E."/>
            <person name="Otillar R."/>
            <person name="Lindquist E.A."/>
            <person name="Sun H."/>
            <person name="LaButti K.M."/>
            <person name="Schmutz J."/>
            <person name="Jabbour D."/>
            <person name="Luo H."/>
            <person name="Baker S.E."/>
            <person name="Pisabarro A.G."/>
            <person name="Walton J.D."/>
            <person name="Blanchette R.A."/>
            <person name="Henrissat B."/>
            <person name="Martin F."/>
            <person name="Cullen D."/>
            <person name="Hibbett D.S."/>
            <person name="Grigoriev I.V."/>
        </authorList>
    </citation>
    <scope>NUCLEOTIDE SEQUENCE [LARGE SCALE GENOMIC DNA]</scope>
    <source>
        <strain evidence="2">PC15</strain>
    </source>
</reference>
<dbReference type="AlphaFoldDB" id="A0A067NFQ5"/>
<dbReference type="InParanoid" id="A0A067NFQ5"/>
<accession>A0A067NFQ5</accession>
<name>A0A067NFQ5_PLEO1</name>
<evidence type="ECO:0000313" key="1">
    <source>
        <dbReference type="EMBL" id="KDQ25795.1"/>
    </source>
</evidence>
<protein>
    <submittedName>
        <fullName evidence="1">Uncharacterized protein</fullName>
    </submittedName>
</protein>